<keyword evidence="7 9" id="KW-0472">Membrane</keyword>
<evidence type="ECO:0000256" key="8">
    <source>
        <dbReference type="ARBA" id="ARBA00038152"/>
    </source>
</evidence>
<keyword evidence="3 11" id="KW-0328">Glycosyltransferase</keyword>
<dbReference type="FunFam" id="3.90.550.10:FF:000079">
    <property type="entry name" value="Probable glycosyl transferase"/>
    <property type="match status" value="1"/>
</dbReference>
<dbReference type="PANTHER" id="PTHR48090:SF1">
    <property type="entry name" value="PROPHAGE BACTOPRENOL GLUCOSYL TRANSFERASE HOMOLOG"/>
    <property type="match status" value="1"/>
</dbReference>
<evidence type="ECO:0000256" key="3">
    <source>
        <dbReference type="ARBA" id="ARBA00022676"/>
    </source>
</evidence>
<evidence type="ECO:0000256" key="5">
    <source>
        <dbReference type="ARBA" id="ARBA00022692"/>
    </source>
</evidence>
<feature type="transmembrane region" description="Helical" evidence="9">
    <location>
        <begin position="229"/>
        <end position="250"/>
    </location>
</feature>
<dbReference type="Pfam" id="PF00535">
    <property type="entry name" value="Glycos_transf_2"/>
    <property type="match status" value="1"/>
</dbReference>
<dbReference type="InterPro" id="IPR001173">
    <property type="entry name" value="Glyco_trans_2-like"/>
</dbReference>
<evidence type="ECO:0000256" key="9">
    <source>
        <dbReference type="SAM" id="Phobius"/>
    </source>
</evidence>
<dbReference type="Gene3D" id="3.90.550.10">
    <property type="entry name" value="Spore Coat Polysaccharide Biosynthesis Protein SpsA, Chain A"/>
    <property type="match status" value="1"/>
</dbReference>
<dbReference type="EC" id="2.4.1.78" evidence="11"/>
<dbReference type="InterPro" id="IPR029044">
    <property type="entry name" value="Nucleotide-diphossugar_trans"/>
</dbReference>
<keyword evidence="6 9" id="KW-1133">Transmembrane helix</keyword>
<feature type="transmembrane region" description="Helical" evidence="9">
    <location>
        <begin position="262"/>
        <end position="287"/>
    </location>
</feature>
<dbReference type="SUPFAM" id="SSF53448">
    <property type="entry name" value="Nucleotide-diphospho-sugar transferases"/>
    <property type="match status" value="1"/>
</dbReference>
<evidence type="ECO:0000256" key="4">
    <source>
        <dbReference type="ARBA" id="ARBA00022679"/>
    </source>
</evidence>
<evidence type="ECO:0000259" key="10">
    <source>
        <dbReference type="Pfam" id="PF00535"/>
    </source>
</evidence>
<dbReference type="AlphaFoldDB" id="A0A650ELX9"/>
<feature type="domain" description="Glycosyltransferase 2-like" evidence="10">
    <location>
        <begin position="5"/>
        <end position="167"/>
    </location>
</feature>
<accession>A0A650ELX9</accession>
<keyword evidence="2" id="KW-1003">Cell membrane</keyword>
<evidence type="ECO:0000256" key="6">
    <source>
        <dbReference type="ARBA" id="ARBA00022989"/>
    </source>
</evidence>
<comment type="similarity">
    <text evidence="8">Belongs to the glycosyltransferase 2 family. GtrB subfamily.</text>
</comment>
<dbReference type="GO" id="GO:0047272">
    <property type="term" value="F:phosphopolyprenol glucosyltransferase activity"/>
    <property type="evidence" value="ECO:0007669"/>
    <property type="project" value="UniProtKB-EC"/>
</dbReference>
<gene>
    <name evidence="11" type="ORF">Elusimicrob2101_0900</name>
</gene>
<sequence length="308" mass="34965">MPQLSIVVPMYNEQEMTELFFERALPQAQRCTDDYEFIFVNDGSTDETLPRLKNLAAKNPRVKIVSLSRNFGKEAAVTAGLEAAQGGAVIIIDADLQDPPELIFAFWEKFQQGFENVYGQRTDRMADSFLKRTTAQIFYKIYNLFAVTPLPYNAGDCRLLSRRAVNAVLSLPERERFMKGLFSWVGYKSAAVPFARAPRAAGKTKWGYWRLWNFALNGLTASTTIPLKLWTYFGGLVSLFAFAFAAWTAYKKIRWGNPVSGYTSLMVVILFFSGVQLITLGVIGEYLSRIFIEVKRRPAYLVDEKINF</sequence>
<dbReference type="CDD" id="cd04187">
    <property type="entry name" value="DPM1_like_bac"/>
    <property type="match status" value="1"/>
</dbReference>
<comment type="subcellular location">
    <subcellularLocation>
        <location evidence="1">Cell membrane</location>
        <topology evidence="1">Multi-pass membrane protein</topology>
    </subcellularLocation>
</comment>
<evidence type="ECO:0000256" key="1">
    <source>
        <dbReference type="ARBA" id="ARBA00004651"/>
    </source>
</evidence>
<keyword evidence="5 9" id="KW-0812">Transmembrane</keyword>
<protein>
    <submittedName>
        <fullName evidence="11">Bactoprenol glucosyl transferase</fullName>
        <ecNumber evidence="11">2.4.1.78</ecNumber>
    </submittedName>
</protein>
<dbReference type="GO" id="GO:0005886">
    <property type="term" value="C:plasma membrane"/>
    <property type="evidence" value="ECO:0007669"/>
    <property type="project" value="UniProtKB-SubCell"/>
</dbReference>
<organism evidence="11">
    <name type="scientific">uncultured Elusimicrobia bacterium</name>
    <dbReference type="NCBI Taxonomy" id="699876"/>
    <lineage>
        <taxon>Bacteria</taxon>
        <taxon>Pseudomonadati</taxon>
        <taxon>Elusimicrobiota</taxon>
        <taxon>Elusimicrobia</taxon>
        <taxon>environmental samples</taxon>
    </lineage>
</organism>
<dbReference type="EMBL" id="MN577572">
    <property type="protein sequence ID" value="QGT50827.1"/>
    <property type="molecule type" value="Genomic_DNA"/>
</dbReference>
<dbReference type="InterPro" id="IPR050256">
    <property type="entry name" value="Glycosyltransferase_2"/>
</dbReference>
<reference evidence="11" key="1">
    <citation type="journal article" date="2020" name="J. ISSAAS">
        <title>Lactobacilli and other gastrointestinal microbiota of Peromyscus leucopus, reservoir host for agents of Lyme disease and other zoonoses in North America.</title>
        <authorList>
            <person name="Milovic A."/>
            <person name="Bassam K."/>
            <person name="Shao H."/>
            <person name="Chatzistamou I."/>
            <person name="Tufts D.M."/>
            <person name="Diuk-Wasser M."/>
            <person name="Barbour A.G."/>
        </authorList>
    </citation>
    <scope>NUCLEOTIDE SEQUENCE</scope>
    <source>
        <strain evidence="11">LL30</strain>
    </source>
</reference>
<evidence type="ECO:0000313" key="11">
    <source>
        <dbReference type="EMBL" id="QGT50827.1"/>
    </source>
</evidence>
<proteinExistence type="inferred from homology"/>
<dbReference type="PANTHER" id="PTHR48090">
    <property type="entry name" value="UNDECAPRENYL-PHOSPHATE 4-DEOXY-4-FORMAMIDO-L-ARABINOSE TRANSFERASE-RELATED"/>
    <property type="match status" value="1"/>
</dbReference>
<evidence type="ECO:0000256" key="2">
    <source>
        <dbReference type="ARBA" id="ARBA00022475"/>
    </source>
</evidence>
<keyword evidence="4 11" id="KW-0808">Transferase</keyword>
<evidence type="ECO:0000256" key="7">
    <source>
        <dbReference type="ARBA" id="ARBA00023136"/>
    </source>
</evidence>
<name>A0A650ELX9_9BACT</name>